<name>A0A2U8W1R5_9HYPH</name>
<evidence type="ECO:0000313" key="2">
    <source>
        <dbReference type="Proteomes" id="UP000245926"/>
    </source>
</evidence>
<dbReference type="EMBL" id="CP029550">
    <property type="protein sequence ID" value="AWN39571.1"/>
    <property type="molecule type" value="Genomic_DNA"/>
</dbReference>
<evidence type="ECO:0000313" key="1">
    <source>
        <dbReference type="EMBL" id="AWN39571.1"/>
    </source>
</evidence>
<reference evidence="2" key="1">
    <citation type="submission" date="2018-05" db="EMBL/GenBank/DDBJ databases">
        <title>Complete Genome Sequence of Methylobacterium sp. 17SD2-17.</title>
        <authorList>
            <person name="Srinivasan S."/>
        </authorList>
    </citation>
    <scope>NUCLEOTIDE SEQUENCE [LARGE SCALE GENOMIC DNA]</scope>
    <source>
        <strain evidence="2">17SD2-17</strain>
    </source>
</reference>
<organism evidence="1 2">
    <name type="scientific">Methylobacterium durans</name>
    <dbReference type="NCBI Taxonomy" id="2202825"/>
    <lineage>
        <taxon>Bacteria</taxon>
        <taxon>Pseudomonadati</taxon>
        <taxon>Pseudomonadota</taxon>
        <taxon>Alphaproteobacteria</taxon>
        <taxon>Hyphomicrobiales</taxon>
        <taxon>Methylobacteriaceae</taxon>
        <taxon>Methylobacterium</taxon>
    </lineage>
</organism>
<protein>
    <submittedName>
        <fullName evidence="1">Uncharacterized protein</fullName>
    </submittedName>
</protein>
<dbReference type="AlphaFoldDB" id="A0A2U8W1R5"/>
<sequence length="82" mass="9185">MPKVLKVETGAFAVVEDGVWWPGVYDTFTAAERATVFREADLSRLQERRNAESVSSRGIITIADLELRPSVLGRFGSWDVEE</sequence>
<dbReference type="OrthoDB" id="8000327at2"/>
<proteinExistence type="predicted"/>
<dbReference type="RefSeq" id="WP_109887260.1">
    <property type="nucleotide sequence ID" value="NZ_CP029550.1"/>
</dbReference>
<accession>A0A2U8W1R5</accession>
<gene>
    <name evidence="1" type="ORF">DK389_02325</name>
</gene>
<keyword evidence="2" id="KW-1185">Reference proteome</keyword>
<dbReference type="KEGG" id="mets:DK389_02325"/>
<dbReference type="Proteomes" id="UP000245926">
    <property type="component" value="Chromosome"/>
</dbReference>